<evidence type="ECO:0000256" key="8">
    <source>
        <dbReference type="ARBA" id="ARBA00023163"/>
    </source>
</evidence>
<organism evidence="13 14">
    <name type="scientific">Sinocyclocheilus grahami</name>
    <name type="common">Dianchi golden-line fish</name>
    <name type="synonym">Barbus grahami</name>
    <dbReference type="NCBI Taxonomy" id="75366"/>
    <lineage>
        <taxon>Eukaryota</taxon>
        <taxon>Metazoa</taxon>
        <taxon>Chordata</taxon>
        <taxon>Craniata</taxon>
        <taxon>Vertebrata</taxon>
        <taxon>Euteleostomi</taxon>
        <taxon>Actinopterygii</taxon>
        <taxon>Neopterygii</taxon>
        <taxon>Teleostei</taxon>
        <taxon>Ostariophysi</taxon>
        <taxon>Cypriniformes</taxon>
        <taxon>Cyprinidae</taxon>
        <taxon>Cyprininae</taxon>
        <taxon>Sinocyclocheilus</taxon>
    </lineage>
</organism>
<evidence type="ECO:0000313" key="14">
    <source>
        <dbReference type="Proteomes" id="UP000472262"/>
    </source>
</evidence>
<name>A0A672N217_SINGR</name>
<dbReference type="InParanoid" id="A0A672N217"/>
<evidence type="ECO:0000259" key="12">
    <source>
        <dbReference type="PROSITE" id="PS50157"/>
    </source>
</evidence>
<dbReference type="Pfam" id="PF12402">
    <property type="entry name" value="nlz1"/>
    <property type="match status" value="1"/>
</dbReference>
<evidence type="ECO:0000256" key="2">
    <source>
        <dbReference type="ARBA" id="ARBA00010144"/>
    </source>
</evidence>
<comment type="subcellular location">
    <subcellularLocation>
        <location evidence="1">Nucleus</location>
    </subcellularLocation>
</comment>
<keyword evidence="8" id="KW-0804">Transcription</keyword>
<accession>A0A672N217</accession>
<dbReference type="GO" id="GO:0048596">
    <property type="term" value="P:embryonic camera-type eye morphogenesis"/>
    <property type="evidence" value="ECO:0007669"/>
    <property type="project" value="UniProtKB-ARBA"/>
</dbReference>
<sequence>TRYDIYGSFSNLIHFIPLGFMRDRHPFLHSVPPADPQRQANRLPVKVLKMLSVRTGHILHPDYLQPLPSTPVSPIELDAKKSPLALLAQTCSQIGKSDPLSSTKLSAVVSDKDCKSSPLKISDIGAEDKSSFKAYAKSSERKDTGGDKSCFRVPSATCRPVTPRTGSPSSCSSVSPQPGRPESGDKTGKKERDAAKTPDTSGMRTESNGETNKQDVSKPPASDSIPVSSAPSALGSGLIAPVSPYRPGHTVFPISPAGLPYPGALTGAYGAYPQSFLSHSVTLDPSKTGGGGGSSQLINAQLSSALSSKAGSSPLAGASPPSIMSSSLCRDPFCLSYHCASHLSSSGSHDSAMALKSGYTLMYPSHSLHPLSTSTPSFPGHPLYQYGFVLPNESQPHLCNWVSMNGPCDKRFSSSEELLSHLRTHTAFAGADKLVSGYPNSLTMACHVPGAPLALRTPHHALGLGTRYHPYSKSPLPTGGVPVQVPAATGPFYSPYALYGQRLTTVPGLGYQ</sequence>
<dbReference type="PANTHER" id="PTHR12522">
    <property type="entry name" value="ZINC-FINGER PROTEIN NOLZ1-RELATED"/>
    <property type="match status" value="1"/>
</dbReference>
<dbReference type="GO" id="GO:0030902">
    <property type="term" value="P:hindbrain development"/>
    <property type="evidence" value="ECO:0007669"/>
    <property type="project" value="UniProtKB-ARBA"/>
</dbReference>
<evidence type="ECO:0000256" key="5">
    <source>
        <dbReference type="ARBA" id="ARBA00022771"/>
    </source>
</evidence>
<evidence type="ECO:0000256" key="1">
    <source>
        <dbReference type="ARBA" id="ARBA00004123"/>
    </source>
</evidence>
<keyword evidence="6" id="KW-0862">Zinc</keyword>
<proteinExistence type="inferred from homology"/>
<feature type="domain" description="C2H2-type" evidence="12">
    <location>
        <begin position="397"/>
        <end position="426"/>
    </location>
</feature>
<feature type="compositionally biased region" description="Basic and acidic residues" evidence="11">
    <location>
        <begin position="138"/>
        <end position="150"/>
    </location>
</feature>
<dbReference type="InterPro" id="IPR013087">
    <property type="entry name" value="Znf_C2H2_type"/>
</dbReference>
<keyword evidence="9" id="KW-0539">Nucleus</keyword>
<keyword evidence="5 10" id="KW-0863">Zinc-finger</keyword>
<protein>
    <submittedName>
        <fullName evidence="13">Zinc finger protein 503</fullName>
    </submittedName>
</protein>
<feature type="compositionally biased region" description="Basic and acidic residues" evidence="11">
    <location>
        <begin position="182"/>
        <end position="196"/>
    </location>
</feature>
<dbReference type="Ensembl" id="ENSSGRT00000047398.1">
    <property type="protein sequence ID" value="ENSSGRP00000044268.1"/>
    <property type="gene ID" value="ENSSGRG00000023809.1"/>
</dbReference>
<dbReference type="InterPro" id="IPR051520">
    <property type="entry name" value="Elbow/Noc_ZnFinger"/>
</dbReference>
<gene>
    <name evidence="13" type="primary">LOC107597740</name>
</gene>
<feature type="compositionally biased region" description="Low complexity" evidence="11">
    <location>
        <begin position="167"/>
        <end position="177"/>
    </location>
</feature>
<evidence type="ECO:0000256" key="11">
    <source>
        <dbReference type="SAM" id="MobiDB-lite"/>
    </source>
</evidence>
<comment type="similarity">
    <text evidence="2">Belongs to the Elbow/Noc family.</text>
</comment>
<dbReference type="PROSITE" id="PS50157">
    <property type="entry name" value="ZINC_FINGER_C2H2_2"/>
    <property type="match status" value="1"/>
</dbReference>
<dbReference type="FunFam" id="3.30.160.60:FF:000129">
    <property type="entry name" value="Zinc finger protein 503"/>
    <property type="match status" value="1"/>
</dbReference>
<dbReference type="InterPro" id="IPR022129">
    <property type="entry name" value="Tscrpt_rep_NocA-like"/>
</dbReference>
<evidence type="ECO:0000256" key="6">
    <source>
        <dbReference type="ARBA" id="ARBA00022833"/>
    </source>
</evidence>
<reference evidence="13" key="1">
    <citation type="submission" date="2025-08" db="UniProtKB">
        <authorList>
            <consortium name="Ensembl"/>
        </authorList>
    </citation>
    <scope>IDENTIFICATION</scope>
</reference>
<evidence type="ECO:0000256" key="9">
    <source>
        <dbReference type="ARBA" id="ARBA00023242"/>
    </source>
</evidence>
<dbReference type="GO" id="GO:0005634">
    <property type="term" value="C:nucleus"/>
    <property type="evidence" value="ECO:0007669"/>
    <property type="project" value="UniProtKB-SubCell"/>
</dbReference>
<evidence type="ECO:0000256" key="7">
    <source>
        <dbReference type="ARBA" id="ARBA00023015"/>
    </source>
</evidence>
<dbReference type="GO" id="GO:0045892">
    <property type="term" value="P:negative regulation of DNA-templated transcription"/>
    <property type="evidence" value="ECO:0007669"/>
    <property type="project" value="TreeGrafter"/>
</dbReference>
<keyword evidence="14" id="KW-1185">Reference proteome</keyword>
<evidence type="ECO:0000256" key="10">
    <source>
        <dbReference type="PROSITE-ProRule" id="PRU00042"/>
    </source>
</evidence>
<keyword evidence="4" id="KW-0479">Metal-binding</keyword>
<feature type="compositionally biased region" description="Polar residues" evidence="11">
    <location>
        <begin position="198"/>
        <end position="211"/>
    </location>
</feature>
<dbReference type="PANTHER" id="PTHR12522:SF3">
    <property type="entry name" value="ZINC FINGER PROTEIN 503"/>
    <property type="match status" value="1"/>
</dbReference>
<keyword evidence="7" id="KW-0805">Transcription regulation</keyword>
<reference evidence="13" key="2">
    <citation type="submission" date="2025-09" db="UniProtKB">
        <authorList>
            <consortium name="Ensembl"/>
        </authorList>
    </citation>
    <scope>IDENTIFICATION</scope>
</reference>
<evidence type="ECO:0000313" key="13">
    <source>
        <dbReference type="Ensembl" id="ENSSGRP00000044268.1"/>
    </source>
</evidence>
<evidence type="ECO:0000256" key="3">
    <source>
        <dbReference type="ARBA" id="ARBA00022491"/>
    </source>
</evidence>
<feature type="region of interest" description="Disordered" evidence="11">
    <location>
        <begin position="137"/>
        <end position="233"/>
    </location>
</feature>
<dbReference type="AlphaFoldDB" id="A0A672N217"/>
<dbReference type="GO" id="GO:0008270">
    <property type="term" value="F:zinc ion binding"/>
    <property type="evidence" value="ECO:0007669"/>
    <property type="project" value="UniProtKB-KW"/>
</dbReference>
<dbReference type="OMA" id="HQFPESD"/>
<keyword evidence="3" id="KW-0678">Repressor</keyword>
<evidence type="ECO:0000256" key="4">
    <source>
        <dbReference type="ARBA" id="ARBA00022723"/>
    </source>
</evidence>
<dbReference type="Proteomes" id="UP000472262">
    <property type="component" value="Unassembled WGS sequence"/>
</dbReference>
<dbReference type="Gene3D" id="3.30.160.60">
    <property type="entry name" value="Classic Zinc Finger"/>
    <property type="match status" value="1"/>
</dbReference>